<dbReference type="SUPFAM" id="SSF50891">
    <property type="entry name" value="Cyclophilin-like"/>
    <property type="match status" value="1"/>
</dbReference>
<evidence type="ECO:0000313" key="3">
    <source>
        <dbReference type="Proteomes" id="UP000589716"/>
    </source>
</evidence>
<dbReference type="InterPro" id="IPR029000">
    <property type="entry name" value="Cyclophilin-like_dom_sf"/>
</dbReference>
<keyword evidence="3" id="KW-1185">Reference proteome</keyword>
<dbReference type="Proteomes" id="UP000589716">
    <property type="component" value="Unassembled WGS sequence"/>
</dbReference>
<evidence type="ECO:0000313" key="2">
    <source>
        <dbReference type="EMBL" id="NZA02954.1"/>
    </source>
</evidence>
<proteinExistence type="predicted"/>
<evidence type="ECO:0000259" key="1">
    <source>
        <dbReference type="Pfam" id="PF18050"/>
    </source>
</evidence>
<name>A0A853IWR0_9BURK</name>
<comment type="caution">
    <text evidence="2">The sequence shown here is derived from an EMBL/GenBank/DDBJ whole genome shotgun (WGS) entry which is preliminary data.</text>
</comment>
<dbReference type="AlphaFoldDB" id="A0A853IWR0"/>
<protein>
    <recommendedName>
        <fullName evidence="1">Cyclophilin-like domain-containing protein</fullName>
    </recommendedName>
</protein>
<sequence>MWMTIGEQRYAVALEDNPAARALGALLPLSLDMAELNGNEKHARLPRALPANASRIGTIRAGDVLLYGDDTLVVFYEDLSSSYRYTRIGRVQQPGGLAQALGPVQARVRFTAP</sequence>
<reference evidence="2 3" key="1">
    <citation type="submission" date="2020-07" db="EMBL/GenBank/DDBJ databases">
        <authorList>
            <person name="Maaloum M."/>
        </authorList>
    </citation>
    <scope>NUCLEOTIDE SEQUENCE [LARGE SCALE GENOMIC DNA]</scope>
    <source>
        <strain evidence="2 3">GCS-AN-3</strain>
    </source>
</reference>
<dbReference type="RefSeq" id="WP_180551852.1">
    <property type="nucleotide sequence ID" value="NZ_JACCKX010000001.1"/>
</dbReference>
<feature type="domain" description="Cyclophilin-like" evidence="1">
    <location>
        <begin position="3"/>
        <end position="109"/>
    </location>
</feature>
<gene>
    <name evidence="2" type="ORF">H0I39_16655</name>
</gene>
<dbReference type="Pfam" id="PF18050">
    <property type="entry name" value="Cyclophil_like2"/>
    <property type="match status" value="1"/>
</dbReference>
<organism evidence="2 3">
    <name type="scientific">Ottowia beijingensis</name>
    <dbReference type="NCBI Taxonomy" id="1207057"/>
    <lineage>
        <taxon>Bacteria</taxon>
        <taxon>Pseudomonadati</taxon>
        <taxon>Pseudomonadota</taxon>
        <taxon>Betaproteobacteria</taxon>
        <taxon>Burkholderiales</taxon>
        <taxon>Comamonadaceae</taxon>
        <taxon>Ottowia</taxon>
    </lineage>
</organism>
<accession>A0A853IWR0</accession>
<dbReference type="EMBL" id="JACCKX010000001">
    <property type="protein sequence ID" value="NZA02954.1"/>
    <property type="molecule type" value="Genomic_DNA"/>
</dbReference>
<dbReference type="InterPro" id="IPR041183">
    <property type="entry name" value="Cyclophilin-like"/>
</dbReference>